<evidence type="ECO:0000313" key="1">
    <source>
        <dbReference type="EMBL" id="OLN27763.1"/>
    </source>
</evidence>
<accession>A0A1Q8QK80</accession>
<dbReference type="Proteomes" id="UP000186102">
    <property type="component" value="Unassembled WGS sequence"/>
</dbReference>
<evidence type="ECO:0000313" key="2">
    <source>
        <dbReference type="Proteomes" id="UP000186102"/>
    </source>
</evidence>
<comment type="caution">
    <text evidence="1">The sequence shown here is derived from an EMBL/GenBank/DDBJ whole genome shotgun (WGS) entry which is preliminary data.</text>
</comment>
<name>A0A1Q8QK80_9FIRM</name>
<gene>
    <name evidence="1" type="ORF">DSOL_4403</name>
</gene>
<dbReference type="AlphaFoldDB" id="A0A1Q8QK80"/>
<reference evidence="1 2" key="1">
    <citation type="submission" date="2016-09" db="EMBL/GenBank/DDBJ databases">
        <title>Complete genome of Desulfosporosinus sp. OL.</title>
        <authorList>
            <person name="Mardanov A."/>
            <person name="Beletsky A."/>
            <person name="Panova A."/>
            <person name="Karnachuk O."/>
            <person name="Ravin N."/>
        </authorList>
    </citation>
    <scope>NUCLEOTIDE SEQUENCE [LARGE SCALE GENOMIC DNA]</scope>
    <source>
        <strain evidence="1 2">OL</strain>
    </source>
</reference>
<organism evidence="1 2">
    <name type="scientific">Desulfosporosinus metallidurans</name>
    <dbReference type="NCBI Taxonomy" id="1888891"/>
    <lineage>
        <taxon>Bacteria</taxon>
        <taxon>Bacillati</taxon>
        <taxon>Bacillota</taxon>
        <taxon>Clostridia</taxon>
        <taxon>Eubacteriales</taxon>
        <taxon>Desulfitobacteriaceae</taxon>
        <taxon>Desulfosporosinus</taxon>
    </lineage>
</organism>
<keyword evidence="2" id="KW-1185">Reference proteome</keyword>
<sequence>MWVVEKQNGKDKSENKWEMELEPCIGVEAYTVRDGGNIE</sequence>
<protein>
    <submittedName>
        <fullName evidence="1">Uncharacterized protein</fullName>
    </submittedName>
</protein>
<proteinExistence type="predicted"/>
<dbReference type="EMBL" id="MLBF01000052">
    <property type="protein sequence ID" value="OLN27763.1"/>
    <property type="molecule type" value="Genomic_DNA"/>
</dbReference>